<gene>
    <name evidence="1" type="ORF">SDENCHOL_20720</name>
</gene>
<evidence type="ECO:0000313" key="1">
    <source>
        <dbReference type="EMBL" id="SMB28924.1"/>
    </source>
</evidence>
<dbReference type="InterPro" id="IPR035901">
    <property type="entry name" value="GIY-YIG_endonuc_sf"/>
</dbReference>
<organism evidence="1 2">
    <name type="scientific">Sterolibacterium denitrificans</name>
    <dbReference type="NCBI Taxonomy" id="157592"/>
    <lineage>
        <taxon>Bacteria</taxon>
        <taxon>Pseudomonadati</taxon>
        <taxon>Pseudomonadota</taxon>
        <taxon>Betaproteobacteria</taxon>
        <taxon>Nitrosomonadales</taxon>
        <taxon>Sterolibacteriaceae</taxon>
        <taxon>Sterolibacterium</taxon>
    </lineage>
</organism>
<dbReference type="Proteomes" id="UP000242886">
    <property type="component" value="Chromosome SDENCHOL"/>
</dbReference>
<dbReference type="EMBL" id="LT837803">
    <property type="protein sequence ID" value="SMB28924.1"/>
    <property type="molecule type" value="Genomic_DNA"/>
</dbReference>
<keyword evidence="2" id="KW-1185">Reference proteome</keyword>
<dbReference type="AlphaFoldDB" id="A0A7Z7HS28"/>
<evidence type="ECO:0000313" key="2">
    <source>
        <dbReference type="Proteomes" id="UP000242886"/>
    </source>
</evidence>
<sequence length="203" mass="22688">MRNARLDLSFLRRLLCGSCGPLTIIRALNHRRCKNANEASWSKPIPLKKGPLGSYVLQLEDLPEEPGVYVFGRKHGESVVPIYIGETLSIRRRVKGHLNSLALMRAIENAPIGGRFFIYCTVKAVSKEKAKKHAKVLEKALLMHAQSEGHELFNKKGTKLPTDTISFTGNRTSEAIAPRIMLIRRALTKTKRPSSLKKHTPNG</sequence>
<dbReference type="Gene3D" id="3.40.1440.10">
    <property type="entry name" value="GIY-YIG endonuclease"/>
    <property type="match status" value="1"/>
</dbReference>
<protein>
    <recommendedName>
        <fullName evidence="3">GIY-YIG domain-containing protein</fullName>
    </recommendedName>
</protein>
<evidence type="ECO:0008006" key="3">
    <source>
        <dbReference type="Google" id="ProtNLM"/>
    </source>
</evidence>
<proteinExistence type="predicted"/>
<name>A0A7Z7HS28_9PROT</name>
<reference evidence="1" key="1">
    <citation type="submission" date="2017-03" db="EMBL/GenBank/DDBJ databases">
        <authorList>
            <consortium name="AG Boll"/>
        </authorList>
    </citation>
    <scope>NUCLEOTIDE SEQUENCE [LARGE SCALE GENOMIC DNA]</scope>
    <source>
        <strain evidence="1">Chol</strain>
    </source>
</reference>
<accession>A0A7Z7HS28</accession>